<dbReference type="GO" id="GO:0005764">
    <property type="term" value="C:lysosome"/>
    <property type="evidence" value="ECO:0007669"/>
    <property type="project" value="UniProtKB-SubCell"/>
</dbReference>
<comment type="function">
    <text evidence="18">Hydrolyzes DNA under acidic conditions with a preference for double-stranded DNA. Plays a major role in the clearance of nucleic acids generated through apoptosis, hence preventing autoinflammation. Necessary for proper fetal development and for definitive erythropoiesis in fetal liver and bone marrow, where it degrades nuclear DNA expelled from erythroid precursor cells.</text>
</comment>
<comment type="catalytic activity">
    <reaction evidence="1">
        <text>Endonucleolytic cleavage to nucleoside 3'-phosphates and 3'-phosphooligonucleotide end-products.</text>
        <dbReference type="EC" id="3.1.22.1"/>
    </reaction>
</comment>
<evidence type="ECO:0000256" key="7">
    <source>
        <dbReference type="ARBA" id="ARBA00022722"/>
    </source>
</evidence>
<dbReference type="PANTHER" id="PTHR10858:SF9">
    <property type="entry name" value="DEOXYRIBONUCLEASE-2-ALPHA"/>
    <property type="match status" value="1"/>
</dbReference>
<dbReference type="GO" id="GO:0004531">
    <property type="term" value="F:deoxyribonuclease II activity"/>
    <property type="evidence" value="ECO:0007669"/>
    <property type="project" value="UniProtKB-EC"/>
</dbReference>
<evidence type="ECO:0000256" key="5">
    <source>
        <dbReference type="ARBA" id="ARBA00022473"/>
    </source>
</evidence>
<evidence type="ECO:0000256" key="12">
    <source>
        <dbReference type="ARBA" id="ARBA00023180"/>
    </source>
</evidence>
<comment type="caution">
    <text evidence="19">The sequence shown here is derived from an EMBL/GenBank/DDBJ whole genome shotgun (WGS) entry which is preliminary data.</text>
</comment>
<dbReference type="EMBL" id="JADWDJ010000013">
    <property type="protein sequence ID" value="KAG5271667.1"/>
    <property type="molecule type" value="Genomic_DNA"/>
</dbReference>
<dbReference type="Pfam" id="PF03265">
    <property type="entry name" value="DNase_II"/>
    <property type="match status" value="1"/>
</dbReference>
<comment type="similarity">
    <text evidence="3">Belongs to the DNase II family.</text>
</comment>
<evidence type="ECO:0000256" key="3">
    <source>
        <dbReference type="ARBA" id="ARBA00007527"/>
    </source>
</evidence>
<keyword evidence="9" id="KW-0255">Endonuclease</keyword>
<comment type="subcellular location">
    <subcellularLocation>
        <location evidence="2">Lysosome</location>
    </subcellularLocation>
</comment>
<evidence type="ECO:0000256" key="4">
    <source>
        <dbReference type="ARBA" id="ARBA00012036"/>
    </source>
</evidence>
<name>A0AAV6GC74_9TELE</name>
<proteinExistence type="inferred from homology"/>
<reference evidence="19" key="1">
    <citation type="submission" date="2020-10" db="EMBL/GenBank/DDBJ databases">
        <title>Chromosome-scale genome assembly of the Allis shad, Alosa alosa.</title>
        <authorList>
            <person name="Margot Z."/>
            <person name="Christophe K."/>
            <person name="Cabau C."/>
            <person name="Louis A."/>
            <person name="Berthelot C."/>
            <person name="Parey E."/>
            <person name="Roest Crollius H."/>
            <person name="Montfort J."/>
            <person name="Robinson-Rechavi M."/>
            <person name="Bucao C."/>
            <person name="Bouchez O."/>
            <person name="Gislard M."/>
            <person name="Lluch J."/>
            <person name="Milhes M."/>
            <person name="Lampietro C."/>
            <person name="Lopez Roques C."/>
            <person name="Donnadieu C."/>
            <person name="Braasch I."/>
            <person name="Desvignes T."/>
            <person name="Postlethwait J."/>
            <person name="Bobe J."/>
            <person name="Guiguen Y."/>
        </authorList>
    </citation>
    <scope>NUCLEOTIDE SEQUENCE</scope>
    <source>
        <strain evidence="19">M-15738</strain>
        <tissue evidence="19">Blood</tissue>
    </source>
</reference>
<evidence type="ECO:0000256" key="14">
    <source>
        <dbReference type="ARBA" id="ARBA00039868"/>
    </source>
</evidence>
<keyword evidence="5" id="KW-0217">Developmental protein</keyword>
<evidence type="ECO:0000256" key="8">
    <source>
        <dbReference type="ARBA" id="ARBA00022729"/>
    </source>
</evidence>
<evidence type="ECO:0000313" key="20">
    <source>
        <dbReference type="Proteomes" id="UP000823561"/>
    </source>
</evidence>
<dbReference type="GO" id="GO:0006309">
    <property type="term" value="P:apoptotic DNA fragmentation"/>
    <property type="evidence" value="ECO:0007669"/>
    <property type="project" value="TreeGrafter"/>
</dbReference>
<evidence type="ECO:0000256" key="9">
    <source>
        <dbReference type="ARBA" id="ARBA00022759"/>
    </source>
</evidence>
<evidence type="ECO:0000256" key="1">
    <source>
        <dbReference type="ARBA" id="ARBA00000447"/>
    </source>
</evidence>
<gene>
    <name evidence="19" type="ORF">AALO_G00182630</name>
</gene>
<keyword evidence="11" id="KW-1015">Disulfide bond</keyword>
<evidence type="ECO:0000256" key="6">
    <source>
        <dbReference type="ARBA" id="ARBA00022703"/>
    </source>
</evidence>
<evidence type="ECO:0000256" key="18">
    <source>
        <dbReference type="ARBA" id="ARBA00045381"/>
    </source>
</evidence>
<keyword evidence="6" id="KW-0053">Apoptosis</keyword>
<organism evidence="19 20">
    <name type="scientific">Alosa alosa</name>
    <name type="common">allis shad</name>
    <dbReference type="NCBI Taxonomy" id="278164"/>
    <lineage>
        <taxon>Eukaryota</taxon>
        <taxon>Metazoa</taxon>
        <taxon>Chordata</taxon>
        <taxon>Craniata</taxon>
        <taxon>Vertebrata</taxon>
        <taxon>Euteleostomi</taxon>
        <taxon>Actinopterygii</taxon>
        <taxon>Neopterygii</taxon>
        <taxon>Teleostei</taxon>
        <taxon>Clupei</taxon>
        <taxon>Clupeiformes</taxon>
        <taxon>Clupeoidei</taxon>
        <taxon>Clupeidae</taxon>
        <taxon>Alosa</taxon>
    </lineage>
</organism>
<accession>A0AAV6GC74</accession>
<evidence type="ECO:0000256" key="11">
    <source>
        <dbReference type="ARBA" id="ARBA00023157"/>
    </source>
</evidence>
<keyword evidence="20" id="KW-1185">Reference proteome</keyword>
<keyword evidence="10" id="KW-0378">Hydrolase</keyword>
<keyword evidence="13" id="KW-0458">Lysosome</keyword>
<evidence type="ECO:0000256" key="13">
    <source>
        <dbReference type="ARBA" id="ARBA00023228"/>
    </source>
</evidence>
<dbReference type="PANTHER" id="PTHR10858">
    <property type="entry name" value="DEOXYRIBONUCLEASE II"/>
    <property type="match status" value="1"/>
</dbReference>
<evidence type="ECO:0000256" key="10">
    <source>
        <dbReference type="ARBA" id="ARBA00022801"/>
    </source>
</evidence>
<evidence type="ECO:0000256" key="17">
    <source>
        <dbReference type="ARBA" id="ARBA00043033"/>
    </source>
</evidence>
<dbReference type="AlphaFoldDB" id="A0AAV6GC74"/>
<dbReference type="Proteomes" id="UP000823561">
    <property type="component" value="Chromosome 13"/>
</dbReference>
<evidence type="ECO:0000256" key="16">
    <source>
        <dbReference type="ARBA" id="ARBA00041918"/>
    </source>
</evidence>
<dbReference type="EC" id="3.1.22.1" evidence="4"/>
<dbReference type="InterPro" id="IPR004947">
    <property type="entry name" value="DNase_II"/>
</dbReference>
<keyword evidence="12" id="KW-0325">Glycoprotein</keyword>
<keyword evidence="7" id="KW-0540">Nuclease</keyword>
<protein>
    <recommendedName>
        <fullName evidence="14">Deoxyribonuclease-2-alpha</fullName>
        <ecNumber evidence="4">3.1.22.1</ecNumber>
    </recommendedName>
    <alternativeName>
        <fullName evidence="15">Acid DNase</fullName>
    </alternativeName>
    <alternativeName>
        <fullName evidence="17">Deoxyribonuclease II alpha</fullName>
    </alternativeName>
    <alternativeName>
        <fullName evidence="16">Lysosomal DNase II</fullName>
    </alternativeName>
</protein>
<evidence type="ECO:0000313" key="19">
    <source>
        <dbReference type="EMBL" id="KAG5271667.1"/>
    </source>
</evidence>
<keyword evidence="8" id="KW-0732">Signal</keyword>
<evidence type="ECO:0000256" key="15">
    <source>
        <dbReference type="ARBA" id="ARBA00041393"/>
    </source>
</evidence>
<sequence length="412" mass="44840">MVLDSLQICQWHPPEVSVFSCSMDPYMLAFALLIIRLPAEGDASQISCYNDKGDTVDWFYLYKLPHHKSRIEGLQYLLLEKRSEGWVDGRGPVNDSTGALARTMGPLYEADEIGYILYNDQAPHTGKPTEGDGESNEDGHTKGVVLFDKERGFWLVHSTPHFPPSKAKGQFSYPSTGVINGQNFLCVSYPLERFQTIGEQLQINQPHVYDCHVPPALASSVPSLVSLCGQGVNVSATDVSSTAANRSVTLTSLGGSQFISFAKGASFKNDLYHAWVAPTLQSNLLVQFWQRSRGILKSDCTLGWTVLDIAQLAPGQRFTYKATHDHSKWAVSPGPDTSSGAAVAAAESGRSGGWVCVGDINRDEAEELRGGGTVCLQDPVVWKAYRTAALQCLSCKGDISECDTALRGAGWQ</sequence>
<evidence type="ECO:0000256" key="2">
    <source>
        <dbReference type="ARBA" id="ARBA00004371"/>
    </source>
</evidence>